<comment type="caution">
    <text evidence="1">The sequence shown here is derived from an EMBL/GenBank/DDBJ whole genome shotgun (WGS) entry which is preliminary data.</text>
</comment>
<accession>A0A8X6VCC0</accession>
<name>A0A8X6VCC0_TRICX</name>
<evidence type="ECO:0000313" key="2">
    <source>
        <dbReference type="Proteomes" id="UP000887159"/>
    </source>
</evidence>
<dbReference type="EMBL" id="BMAU01021224">
    <property type="protein sequence ID" value="GFY00935.1"/>
    <property type="molecule type" value="Genomic_DNA"/>
</dbReference>
<keyword evidence="2" id="KW-1185">Reference proteome</keyword>
<organism evidence="1 2">
    <name type="scientific">Trichonephila clavipes</name>
    <name type="common">Golden silk orbweaver</name>
    <name type="synonym">Nephila clavipes</name>
    <dbReference type="NCBI Taxonomy" id="2585209"/>
    <lineage>
        <taxon>Eukaryota</taxon>
        <taxon>Metazoa</taxon>
        <taxon>Ecdysozoa</taxon>
        <taxon>Arthropoda</taxon>
        <taxon>Chelicerata</taxon>
        <taxon>Arachnida</taxon>
        <taxon>Araneae</taxon>
        <taxon>Araneomorphae</taxon>
        <taxon>Entelegynae</taxon>
        <taxon>Araneoidea</taxon>
        <taxon>Nephilidae</taxon>
        <taxon>Trichonephila</taxon>
    </lineage>
</organism>
<dbReference type="AlphaFoldDB" id="A0A8X6VCC0"/>
<reference evidence="1" key="1">
    <citation type="submission" date="2020-08" db="EMBL/GenBank/DDBJ databases">
        <title>Multicomponent nature underlies the extraordinary mechanical properties of spider dragline silk.</title>
        <authorList>
            <person name="Kono N."/>
            <person name="Nakamura H."/>
            <person name="Mori M."/>
            <person name="Yoshida Y."/>
            <person name="Ohtoshi R."/>
            <person name="Malay A.D."/>
            <person name="Moran D.A.P."/>
            <person name="Tomita M."/>
            <person name="Numata K."/>
            <person name="Arakawa K."/>
        </authorList>
    </citation>
    <scope>NUCLEOTIDE SEQUENCE</scope>
</reference>
<dbReference type="Proteomes" id="UP000887159">
    <property type="component" value="Unassembled WGS sequence"/>
</dbReference>
<proteinExistence type="predicted"/>
<gene>
    <name evidence="1" type="ORF">TNCV_1363411</name>
</gene>
<sequence>MEDISQRVENLEKKLLAGRRMKNDNMFVPASSVPVPASPVSMKLYTYDEKTNWEVYKIQICIISEVNGWTEGVKAY</sequence>
<evidence type="ECO:0000313" key="1">
    <source>
        <dbReference type="EMBL" id="GFY00935.1"/>
    </source>
</evidence>
<protein>
    <submittedName>
        <fullName evidence="1">Uncharacterized protein</fullName>
    </submittedName>
</protein>